<keyword evidence="4" id="KW-1185">Reference proteome</keyword>
<proteinExistence type="predicted"/>
<evidence type="ECO:0000313" key="4">
    <source>
        <dbReference type="Proteomes" id="UP001066276"/>
    </source>
</evidence>
<comment type="caution">
    <text evidence="3">The sequence shown here is derived from an EMBL/GenBank/DDBJ whole genome shotgun (WGS) entry which is preliminary data.</text>
</comment>
<dbReference type="AlphaFoldDB" id="A0AAV7M4D5"/>
<organism evidence="3 4">
    <name type="scientific">Pleurodeles waltl</name>
    <name type="common">Iberian ribbed newt</name>
    <dbReference type="NCBI Taxonomy" id="8319"/>
    <lineage>
        <taxon>Eukaryota</taxon>
        <taxon>Metazoa</taxon>
        <taxon>Chordata</taxon>
        <taxon>Craniata</taxon>
        <taxon>Vertebrata</taxon>
        <taxon>Euteleostomi</taxon>
        <taxon>Amphibia</taxon>
        <taxon>Batrachia</taxon>
        <taxon>Caudata</taxon>
        <taxon>Salamandroidea</taxon>
        <taxon>Salamandridae</taxon>
        <taxon>Pleurodelinae</taxon>
        <taxon>Pleurodeles</taxon>
    </lineage>
</organism>
<accession>A0AAV7M4D5</accession>
<evidence type="ECO:0000256" key="2">
    <source>
        <dbReference type="SAM" id="MobiDB-lite"/>
    </source>
</evidence>
<evidence type="ECO:0000256" key="1">
    <source>
        <dbReference type="SAM" id="Coils"/>
    </source>
</evidence>
<feature type="compositionally biased region" description="Basic and acidic residues" evidence="2">
    <location>
        <begin position="378"/>
        <end position="411"/>
    </location>
</feature>
<feature type="compositionally biased region" description="Basic and acidic residues" evidence="2">
    <location>
        <begin position="344"/>
        <end position="364"/>
    </location>
</feature>
<reference evidence="3" key="1">
    <citation type="journal article" date="2022" name="bioRxiv">
        <title>Sequencing and chromosome-scale assembly of the giantPleurodeles waltlgenome.</title>
        <authorList>
            <person name="Brown T."/>
            <person name="Elewa A."/>
            <person name="Iarovenko S."/>
            <person name="Subramanian E."/>
            <person name="Araus A.J."/>
            <person name="Petzold A."/>
            <person name="Susuki M."/>
            <person name="Suzuki K.-i.T."/>
            <person name="Hayashi T."/>
            <person name="Toyoda A."/>
            <person name="Oliveira C."/>
            <person name="Osipova E."/>
            <person name="Leigh N.D."/>
            <person name="Simon A."/>
            <person name="Yun M.H."/>
        </authorList>
    </citation>
    <scope>NUCLEOTIDE SEQUENCE</scope>
    <source>
        <strain evidence="3">20211129_DDA</strain>
        <tissue evidence="3">Liver</tissue>
    </source>
</reference>
<protein>
    <submittedName>
        <fullName evidence="3">Uncharacterized protein</fullName>
    </submittedName>
</protein>
<sequence>MSLDVRRVDYQARFLSDHPPLLLECGTHTPKPEIPLWRMRPELLGDLEYRRDIQEALTGYFSRNWTTALSRDTEWEALKVVIRGESLAKSCGIRKKLDQELAQHEDALNALQRQIDKGDALETESRVVRGRIVALWSRLDSYVHKDFRQRLHCEVDRSGRLLAWLLRREHPTPIIVSLRGPTGDRILGQTRVDAHSRDHLEAIYSSSRCEVSSQTQEYLDSLRLPRLTDAQPTELEVELSLEDLQEALETVDFRKWRGGGCNVAGDLHQNNTFITRDEPQALFGSDQGQCLQYAASRRRHVRGTRGASDPSTGDRLWHQREVPETDPSPQTDPGRQRLTPATGHQREALETDPGHRASETDPGHQRLTSRHHNLTSGTRERPQRLTPGTRERDRVPETDPEHPRQDPHQRLTPDTIPRAQEADPGHRRQPAAHPCRTQGCRFGPPPL</sequence>
<name>A0AAV7M4D5_PLEWA</name>
<evidence type="ECO:0000313" key="3">
    <source>
        <dbReference type="EMBL" id="KAJ1096738.1"/>
    </source>
</evidence>
<keyword evidence="1" id="KW-0175">Coiled coil</keyword>
<dbReference type="EMBL" id="JANPWB010000014">
    <property type="protein sequence ID" value="KAJ1096738.1"/>
    <property type="molecule type" value="Genomic_DNA"/>
</dbReference>
<feature type="coiled-coil region" evidence="1">
    <location>
        <begin position="94"/>
        <end position="121"/>
    </location>
</feature>
<feature type="region of interest" description="Disordered" evidence="2">
    <location>
        <begin position="296"/>
        <end position="447"/>
    </location>
</feature>
<gene>
    <name evidence="3" type="ORF">NDU88_001869</name>
</gene>
<dbReference type="Proteomes" id="UP001066276">
    <property type="component" value="Chromosome 10"/>
</dbReference>